<reference evidence="19" key="1">
    <citation type="journal article" date="2015" name="J. Nat. Hist.">
        <title>Molecular phylogeny of Acanthochitonina (Mollusca: Polyplacophora: Chitonida): three new mitochondrial genomes, rearranged gene orders and systematics.</title>
        <authorList>
            <person name="Irisarri I."/>
            <person name="Eernisse D.J."/>
            <person name="Zardoya R."/>
        </authorList>
    </citation>
    <scope>NUCLEOTIDE SEQUENCE</scope>
</reference>
<keyword evidence="13 17" id="KW-0830">Ubiquinone</keyword>
<feature type="transmembrane region" description="Helical" evidence="17">
    <location>
        <begin position="273"/>
        <end position="294"/>
    </location>
</feature>
<dbReference type="EC" id="7.1.1.2" evidence="3 17"/>
<protein>
    <recommendedName>
        <fullName evidence="4 17">NADH-ubiquinone oxidoreductase chain 2</fullName>
        <ecNumber evidence="3 17">7.1.1.2</ecNumber>
    </recommendedName>
</protein>
<dbReference type="GO" id="GO:0006120">
    <property type="term" value="P:mitochondrial electron transport, NADH to ubiquinone"/>
    <property type="evidence" value="ECO:0007669"/>
    <property type="project" value="InterPro"/>
</dbReference>
<evidence type="ECO:0000256" key="13">
    <source>
        <dbReference type="ARBA" id="ARBA00023075"/>
    </source>
</evidence>
<dbReference type="AlphaFoldDB" id="A0A0E3DEG3"/>
<evidence type="ECO:0000256" key="2">
    <source>
        <dbReference type="ARBA" id="ARBA00007012"/>
    </source>
</evidence>
<evidence type="ECO:0000313" key="19">
    <source>
        <dbReference type="EMBL" id="AIA77090.1"/>
    </source>
</evidence>
<keyword evidence="6 17" id="KW-0679">Respiratory chain</keyword>
<evidence type="ECO:0000256" key="15">
    <source>
        <dbReference type="ARBA" id="ARBA00023136"/>
    </source>
</evidence>
<evidence type="ECO:0000256" key="6">
    <source>
        <dbReference type="ARBA" id="ARBA00022660"/>
    </source>
</evidence>
<dbReference type="InterPro" id="IPR003917">
    <property type="entry name" value="NADH_UbQ_OxRdtase_chain2"/>
</dbReference>
<dbReference type="EMBL" id="KJ569363">
    <property type="protein sequence ID" value="AIA77090.1"/>
    <property type="molecule type" value="Genomic_DNA"/>
</dbReference>
<feature type="transmembrane region" description="Helical" evidence="17">
    <location>
        <begin position="140"/>
        <end position="163"/>
    </location>
</feature>
<keyword evidence="5" id="KW-0813">Transport</keyword>
<evidence type="ECO:0000256" key="14">
    <source>
        <dbReference type="ARBA" id="ARBA00023128"/>
    </source>
</evidence>
<geneLocation type="mitochondrion" evidence="19"/>
<keyword evidence="9 17" id="KW-1278">Translocase</keyword>
<evidence type="ECO:0000256" key="7">
    <source>
        <dbReference type="ARBA" id="ARBA00022692"/>
    </source>
</evidence>
<accession>A0A0E3DEG3</accession>
<keyword evidence="8 17" id="KW-0999">Mitochondrion inner membrane</keyword>
<evidence type="ECO:0000256" key="8">
    <source>
        <dbReference type="ARBA" id="ARBA00022792"/>
    </source>
</evidence>
<feature type="transmembrane region" description="Helical" evidence="17">
    <location>
        <begin position="112"/>
        <end position="134"/>
    </location>
</feature>
<dbReference type="InterPro" id="IPR050175">
    <property type="entry name" value="Complex_I_Subunit_2"/>
</dbReference>
<keyword evidence="12 17" id="KW-0520">NAD</keyword>
<feature type="transmembrane region" description="Helical" evidence="17">
    <location>
        <begin position="315"/>
        <end position="337"/>
    </location>
</feature>
<keyword evidence="10 17" id="KW-0249">Electron transport</keyword>
<evidence type="ECO:0000256" key="9">
    <source>
        <dbReference type="ARBA" id="ARBA00022967"/>
    </source>
</evidence>
<comment type="similarity">
    <text evidence="2 17">Belongs to the complex I subunit 2 family.</text>
</comment>
<keyword evidence="15 17" id="KW-0472">Membrane</keyword>
<keyword evidence="14 17" id="KW-0496">Mitochondrion</keyword>
<evidence type="ECO:0000256" key="3">
    <source>
        <dbReference type="ARBA" id="ARBA00012944"/>
    </source>
</evidence>
<comment type="subcellular location">
    <subcellularLocation>
        <location evidence="1 17">Mitochondrion inner membrane</location>
        <topology evidence="1 17">Multi-pass membrane protein</topology>
    </subcellularLocation>
</comment>
<keyword evidence="7 17" id="KW-0812">Transmembrane</keyword>
<dbReference type="PANTHER" id="PTHR46552:SF1">
    <property type="entry name" value="NADH-UBIQUINONE OXIDOREDUCTASE CHAIN 2"/>
    <property type="match status" value="1"/>
</dbReference>
<dbReference type="GO" id="GO:0005743">
    <property type="term" value="C:mitochondrial inner membrane"/>
    <property type="evidence" value="ECO:0007669"/>
    <property type="project" value="UniProtKB-SubCell"/>
</dbReference>
<evidence type="ECO:0000256" key="4">
    <source>
        <dbReference type="ARBA" id="ARBA00021008"/>
    </source>
</evidence>
<feature type="transmembrane region" description="Helical" evidence="17">
    <location>
        <begin position="85"/>
        <end position="105"/>
    </location>
</feature>
<dbReference type="InterPro" id="IPR001750">
    <property type="entry name" value="ND/Mrp_TM"/>
</dbReference>
<dbReference type="PRINTS" id="PR01436">
    <property type="entry name" value="NADHDHGNASE2"/>
</dbReference>
<evidence type="ECO:0000259" key="18">
    <source>
        <dbReference type="Pfam" id="PF00361"/>
    </source>
</evidence>
<evidence type="ECO:0000256" key="10">
    <source>
        <dbReference type="ARBA" id="ARBA00022982"/>
    </source>
</evidence>
<keyword evidence="11 17" id="KW-1133">Transmembrane helix</keyword>
<dbReference type="Pfam" id="PF00361">
    <property type="entry name" value="Proton_antipo_M"/>
    <property type="match status" value="1"/>
</dbReference>
<evidence type="ECO:0000256" key="1">
    <source>
        <dbReference type="ARBA" id="ARBA00004448"/>
    </source>
</evidence>
<feature type="transmembrane region" description="Helical" evidence="17">
    <location>
        <begin position="5"/>
        <end position="22"/>
    </location>
</feature>
<feature type="domain" description="NADH:quinone oxidoreductase/Mrp antiporter transmembrane" evidence="18">
    <location>
        <begin position="24"/>
        <end position="289"/>
    </location>
</feature>
<sequence length="339" mass="37882">MLNFSFVSLFIFILFFGTFFSLSSTHWFAVWFGLELNLMGFIPIMVQKSTMEETESGVKYFLIQAVGSGLFLFGVLLTSWDFSSWGLGFLGAVGKTGLAFFALLLKLGGAPFHFWVPSVAAGLSWLSNFLLLTWQKVAPLFMICCYLNLANYFLLGLVAMSSFFGGVGGVNQTSLRALIAYSSILHMGWLLAGASISWGVVFIYFFFYCIILFFISCLGMKEESLNMSQFSNIFVWKFYSRYCLVLMLLSLGGMPPFLGFFGKMLILVELLSLGNIVISIILILGSMISLYYYLVLSFSLLLSSSSEYMKSRAEIRNVVGFSMLVGLGGLWSLVWLYSL</sequence>
<evidence type="ECO:0000256" key="11">
    <source>
        <dbReference type="ARBA" id="ARBA00022989"/>
    </source>
</evidence>
<gene>
    <name evidence="19" type="primary">nad2</name>
</gene>
<name>A0A0E3DEG3_CRYST</name>
<dbReference type="GO" id="GO:0008137">
    <property type="term" value="F:NADH dehydrogenase (ubiquinone) activity"/>
    <property type="evidence" value="ECO:0007669"/>
    <property type="project" value="UniProtKB-EC"/>
</dbReference>
<proteinExistence type="inferred from homology"/>
<comment type="function">
    <text evidence="17">Core subunit of the mitochondrial membrane respiratory chain NADH dehydrogenase (Complex I) which catalyzes electron transfer from NADH through the respiratory chain, using ubiquinone as an electron acceptor. Essential for the catalytic activity and assembly of complex I.</text>
</comment>
<feature type="transmembrane region" description="Helical" evidence="17">
    <location>
        <begin position="239"/>
        <end position="261"/>
    </location>
</feature>
<comment type="catalytic activity">
    <reaction evidence="16 17">
        <text>a ubiquinone + NADH + 5 H(+)(in) = a ubiquinol + NAD(+) + 4 H(+)(out)</text>
        <dbReference type="Rhea" id="RHEA:29091"/>
        <dbReference type="Rhea" id="RHEA-COMP:9565"/>
        <dbReference type="Rhea" id="RHEA-COMP:9566"/>
        <dbReference type="ChEBI" id="CHEBI:15378"/>
        <dbReference type="ChEBI" id="CHEBI:16389"/>
        <dbReference type="ChEBI" id="CHEBI:17976"/>
        <dbReference type="ChEBI" id="CHEBI:57540"/>
        <dbReference type="ChEBI" id="CHEBI:57945"/>
        <dbReference type="EC" id="7.1.1.2"/>
    </reaction>
</comment>
<evidence type="ECO:0000256" key="17">
    <source>
        <dbReference type="RuleBase" id="RU003403"/>
    </source>
</evidence>
<evidence type="ECO:0000256" key="12">
    <source>
        <dbReference type="ARBA" id="ARBA00023027"/>
    </source>
</evidence>
<evidence type="ECO:0000256" key="5">
    <source>
        <dbReference type="ARBA" id="ARBA00022448"/>
    </source>
</evidence>
<organism evidence="19">
    <name type="scientific">Cryptochiton stelleri</name>
    <name type="common">Giant gumboot chiton</name>
    <dbReference type="NCBI Taxonomy" id="6655"/>
    <lineage>
        <taxon>Eukaryota</taxon>
        <taxon>Metazoa</taxon>
        <taxon>Spiralia</taxon>
        <taxon>Lophotrochozoa</taxon>
        <taxon>Mollusca</taxon>
        <taxon>Polyplacophora</taxon>
        <taxon>Neoloricata</taxon>
        <taxon>Chitonida</taxon>
        <taxon>Acanthochitonina</taxon>
        <taxon>Mopaliidae</taxon>
        <taxon>Cryptochiton</taxon>
    </lineage>
</organism>
<dbReference type="PANTHER" id="PTHR46552">
    <property type="entry name" value="NADH-UBIQUINONE OXIDOREDUCTASE CHAIN 2"/>
    <property type="match status" value="1"/>
</dbReference>
<feature type="transmembrane region" description="Helical" evidence="17">
    <location>
        <begin position="198"/>
        <end position="218"/>
    </location>
</feature>
<feature type="transmembrane region" description="Helical" evidence="17">
    <location>
        <begin position="58"/>
        <end position="79"/>
    </location>
</feature>
<evidence type="ECO:0000256" key="16">
    <source>
        <dbReference type="ARBA" id="ARBA00049551"/>
    </source>
</evidence>